<dbReference type="AlphaFoldDB" id="A0A834YGI7"/>
<sequence>MVLIMPTRTVRHDFLQFDGEDPDGWLEKTVGTVFTRIADALQTTCKRGTQAAHSQSFDKLSPPLIALLKKDAFRWDVEALVAFKMLKDTMIQTIVLTLPNFSKPFVIECNASGTGNQ</sequence>
<dbReference type="SUPFAM" id="SSF56672">
    <property type="entry name" value="DNA/RNA polymerases"/>
    <property type="match status" value="1"/>
</dbReference>
<dbReference type="InterPro" id="IPR043502">
    <property type="entry name" value="DNA/RNA_pol_sf"/>
</dbReference>
<evidence type="ECO:0000313" key="1">
    <source>
        <dbReference type="EMBL" id="KAF8388589.1"/>
    </source>
</evidence>
<dbReference type="OrthoDB" id="1702342at2759"/>
<reference evidence="1 2" key="1">
    <citation type="submission" date="2020-04" db="EMBL/GenBank/DDBJ databases">
        <title>Plant Genome Project.</title>
        <authorList>
            <person name="Zhang R.-G."/>
        </authorList>
    </citation>
    <scope>NUCLEOTIDE SEQUENCE [LARGE SCALE GENOMIC DNA]</scope>
    <source>
        <strain evidence="1">YNK0</strain>
        <tissue evidence="1">Leaf</tissue>
    </source>
</reference>
<dbReference type="Gene3D" id="3.30.70.270">
    <property type="match status" value="1"/>
</dbReference>
<gene>
    <name evidence="1" type="ORF">HHK36_027266</name>
</gene>
<evidence type="ECO:0000313" key="2">
    <source>
        <dbReference type="Proteomes" id="UP000655225"/>
    </source>
</evidence>
<dbReference type="EMBL" id="JABCRI010000020">
    <property type="protein sequence ID" value="KAF8388589.1"/>
    <property type="molecule type" value="Genomic_DNA"/>
</dbReference>
<evidence type="ECO:0008006" key="3">
    <source>
        <dbReference type="Google" id="ProtNLM"/>
    </source>
</evidence>
<name>A0A834YGI7_TETSI</name>
<proteinExistence type="predicted"/>
<organism evidence="1 2">
    <name type="scientific">Tetracentron sinense</name>
    <name type="common">Spur-leaf</name>
    <dbReference type="NCBI Taxonomy" id="13715"/>
    <lineage>
        <taxon>Eukaryota</taxon>
        <taxon>Viridiplantae</taxon>
        <taxon>Streptophyta</taxon>
        <taxon>Embryophyta</taxon>
        <taxon>Tracheophyta</taxon>
        <taxon>Spermatophyta</taxon>
        <taxon>Magnoliopsida</taxon>
        <taxon>Trochodendrales</taxon>
        <taxon>Trochodendraceae</taxon>
        <taxon>Tetracentron</taxon>
    </lineage>
</organism>
<accession>A0A834YGI7</accession>
<comment type="caution">
    <text evidence="1">The sequence shown here is derived from an EMBL/GenBank/DDBJ whole genome shotgun (WGS) entry which is preliminary data.</text>
</comment>
<dbReference type="Proteomes" id="UP000655225">
    <property type="component" value="Unassembled WGS sequence"/>
</dbReference>
<keyword evidence="2" id="KW-1185">Reference proteome</keyword>
<dbReference type="InterPro" id="IPR043128">
    <property type="entry name" value="Rev_trsase/Diguanyl_cyclase"/>
</dbReference>
<protein>
    <recommendedName>
        <fullName evidence="3">Reverse transcriptase/retrotransposon-derived protein RNase H-like domain-containing protein</fullName>
    </recommendedName>
</protein>